<organism evidence="6 7">
    <name type="scientific">Faecalibacterium hominis</name>
    <name type="common">ex Afrizal et al. 2022</name>
    <dbReference type="NCBI Taxonomy" id="2881265"/>
    <lineage>
        <taxon>Bacteria</taxon>
        <taxon>Bacillati</taxon>
        <taxon>Bacillota</taxon>
        <taxon>Clostridia</taxon>
        <taxon>Eubacteriales</taxon>
        <taxon>Oscillospiraceae</taxon>
        <taxon>Faecalibacterium</taxon>
    </lineage>
</organism>
<dbReference type="RefSeq" id="WP_227622541.1">
    <property type="nucleotide sequence ID" value="NZ_JAJEQO010000008.1"/>
</dbReference>
<proteinExistence type="predicted"/>
<evidence type="ECO:0000256" key="1">
    <source>
        <dbReference type="ARBA" id="ARBA00001946"/>
    </source>
</evidence>
<name>A0ABS8FF82_9FIRM</name>
<evidence type="ECO:0000313" key="7">
    <source>
        <dbReference type="Proteomes" id="UP001199236"/>
    </source>
</evidence>
<keyword evidence="2" id="KW-0479">Metal-binding</keyword>
<dbReference type="PANTHER" id="PTHR31609:SF1">
    <property type="entry name" value="CARBOHYDRATE DEACETYLASE"/>
    <property type="match status" value="1"/>
</dbReference>
<dbReference type="Proteomes" id="UP001199236">
    <property type="component" value="Unassembled WGS sequence"/>
</dbReference>
<keyword evidence="7" id="KW-1185">Reference proteome</keyword>
<reference evidence="6 7" key="1">
    <citation type="submission" date="2021-10" db="EMBL/GenBank/DDBJ databases">
        <title>Anaerobic single-cell dispensing facilitates the cultivation of human gut bacteria.</title>
        <authorList>
            <person name="Afrizal A."/>
        </authorList>
    </citation>
    <scope>NUCLEOTIDE SEQUENCE [LARGE SCALE GENOMIC DNA]</scope>
    <source>
        <strain evidence="6 7">CLA-AA-H223</strain>
    </source>
</reference>
<gene>
    <name evidence="6" type="ORF">LKD34_06710</name>
</gene>
<evidence type="ECO:0000256" key="5">
    <source>
        <dbReference type="ARBA" id="ARBA00023277"/>
    </source>
</evidence>
<evidence type="ECO:0000256" key="4">
    <source>
        <dbReference type="ARBA" id="ARBA00022842"/>
    </source>
</evidence>
<comment type="caution">
    <text evidence="6">The sequence shown here is derived from an EMBL/GenBank/DDBJ whole genome shotgun (WGS) entry which is preliminary data.</text>
</comment>
<dbReference type="Pfam" id="PF04794">
    <property type="entry name" value="YdjC"/>
    <property type="match status" value="1"/>
</dbReference>
<sequence length="262" mass="29186">MTEEVKTMKYLLIRADDLGYSEGVNYGIAATVAAGLVRSVGVMTNMPAAVHGLGLLHGHSLCLGQHTNICVGRPLTDPSHIPSLCTPEGEFRPSRTYREAAKAGRDFVVLEEVIEEIEAQYRQFKALTGREPDYFEGHAVASANFFKGLEIVAQHHGLPYFAMGRPGEAVIFRHTRVYAYMPRDFKAYEADPFTGVQDAVAHAHEGACDLMVFHPGYIDAYLLDHSTMTTPRVREAAMLCRPEVRAWLEQQDIRLVTYNDLT</sequence>
<protein>
    <submittedName>
        <fullName evidence="6">ChbG/HpnK family deacetylase</fullName>
    </submittedName>
</protein>
<accession>A0ABS8FF82</accession>
<evidence type="ECO:0000313" key="6">
    <source>
        <dbReference type="EMBL" id="MCC2213183.1"/>
    </source>
</evidence>
<dbReference type="InterPro" id="IPR006879">
    <property type="entry name" value="YdjC-like"/>
</dbReference>
<dbReference type="SUPFAM" id="SSF88713">
    <property type="entry name" value="Glycoside hydrolase/deacetylase"/>
    <property type="match status" value="1"/>
</dbReference>
<keyword evidence="5" id="KW-0119">Carbohydrate metabolism</keyword>
<comment type="cofactor">
    <cofactor evidence="1">
        <name>Mg(2+)</name>
        <dbReference type="ChEBI" id="CHEBI:18420"/>
    </cofactor>
</comment>
<evidence type="ECO:0000256" key="2">
    <source>
        <dbReference type="ARBA" id="ARBA00022723"/>
    </source>
</evidence>
<keyword evidence="4" id="KW-0460">Magnesium</keyword>
<keyword evidence="3" id="KW-0378">Hydrolase</keyword>
<dbReference type="PANTHER" id="PTHR31609">
    <property type="entry name" value="YDJC DEACETYLASE FAMILY MEMBER"/>
    <property type="match status" value="1"/>
</dbReference>
<evidence type="ECO:0000256" key="3">
    <source>
        <dbReference type="ARBA" id="ARBA00022801"/>
    </source>
</evidence>
<dbReference type="InterPro" id="IPR011330">
    <property type="entry name" value="Glyco_hydro/deAcase_b/a-brl"/>
</dbReference>
<dbReference type="CDD" id="cd10805">
    <property type="entry name" value="YdjC_like_1"/>
    <property type="match status" value="1"/>
</dbReference>
<dbReference type="Gene3D" id="3.20.20.370">
    <property type="entry name" value="Glycoside hydrolase/deacetylase"/>
    <property type="match status" value="1"/>
</dbReference>
<dbReference type="EMBL" id="JAJEQO010000008">
    <property type="protein sequence ID" value="MCC2213183.1"/>
    <property type="molecule type" value="Genomic_DNA"/>
</dbReference>